<dbReference type="HAMAP" id="MF_02062">
    <property type="entry name" value="GltS"/>
    <property type="match status" value="1"/>
</dbReference>
<evidence type="ECO:0000256" key="2">
    <source>
        <dbReference type="NCBIfam" id="TIGR00210"/>
    </source>
</evidence>
<dbReference type="NCBIfam" id="TIGR00210">
    <property type="entry name" value="gltS"/>
    <property type="match status" value="1"/>
</dbReference>
<feature type="transmembrane region" description="Helical" evidence="1">
    <location>
        <begin position="104"/>
        <end position="129"/>
    </location>
</feature>
<dbReference type="PANTHER" id="PTHR36178:SF1">
    <property type="entry name" value="SODIUM_GLUTAMATE SYMPORTER"/>
    <property type="match status" value="1"/>
</dbReference>
<keyword evidence="1" id="KW-0813">Transport</keyword>
<gene>
    <name evidence="3" type="primary">gltS</name>
    <name evidence="3" type="ORF">KQI86_14045</name>
</gene>
<sequence>MNIETIEGVLTLNVNMISTLTLAILLLFLGGFLRKKISFFERFCIPAPVIGGLLFSVIALFLKQSNVITISMDTTFQSPFMIVFFTTVGLGGSFALVKKGGKLLLIYWLLSSILAVAQNLIGVGMAKLVGIHPILGVMMGAVSMEGGHGAAAAFGPTAESLGVAGATTVAVAAATFGLISGGLIGGPIAKFLIDKYDLKPADEEKMEETSYREVAGITDSKVTAQGFLLHLGVISVCMTIGGIGCDLIAKTGTVLPGYVGAMFVAVIFRNINDKIKLINLDFYTIDLIGDVALGIFLSMALMTLKLWELTSLAGQMFVVLFAQVGFMIIFTTLVVFNLLGKDFDAAVMASGMAGHGLGATPNAIANMSAVTEKYGPSTKAFLIVPLVGAFLIDLFGIPNIVYFMNLFK</sequence>
<feature type="transmembrane region" description="Helical" evidence="1">
    <location>
        <begin position="12"/>
        <end position="33"/>
    </location>
</feature>
<feature type="transmembrane region" description="Helical" evidence="1">
    <location>
        <begin position="380"/>
        <end position="404"/>
    </location>
</feature>
<keyword evidence="1" id="KW-0915">Sodium</keyword>
<keyword evidence="1" id="KW-0406">Ion transport</keyword>
<comment type="subcellular location">
    <subcellularLocation>
        <location evidence="1">Cell membrane</location>
        <topology evidence="1">Multi-pass membrane protein</topology>
    </subcellularLocation>
</comment>
<dbReference type="RefSeq" id="WP_216439985.1">
    <property type="nucleotide sequence ID" value="NZ_JAHLQF010000003.1"/>
</dbReference>
<keyword evidence="1" id="KW-0812">Transmembrane</keyword>
<evidence type="ECO:0000256" key="1">
    <source>
        <dbReference type="HAMAP-Rule" id="MF_02062"/>
    </source>
</evidence>
<keyword evidence="1" id="KW-0769">Symport</keyword>
<keyword evidence="1" id="KW-1133">Transmembrane helix</keyword>
<dbReference type="EMBL" id="JAHLQF010000003">
    <property type="protein sequence ID" value="MBU5485441.1"/>
    <property type="molecule type" value="Genomic_DNA"/>
</dbReference>
<dbReference type="Proteomes" id="UP000726170">
    <property type="component" value="Unassembled WGS sequence"/>
</dbReference>
<keyword evidence="1" id="KW-0739">Sodium transport</keyword>
<feature type="transmembrane region" description="Helical" evidence="1">
    <location>
        <begin position="283"/>
        <end position="304"/>
    </location>
</feature>
<feature type="transmembrane region" description="Helical" evidence="1">
    <location>
        <begin position="163"/>
        <end position="189"/>
    </location>
</feature>
<comment type="caution">
    <text evidence="3">The sequence shown here is derived from an EMBL/GenBank/DDBJ whole genome shotgun (WGS) entry which is preliminary data.</text>
</comment>
<evidence type="ECO:0000313" key="4">
    <source>
        <dbReference type="Proteomes" id="UP000726170"/>
    </source>
</evidence>
<feature type="transmembrane region" description="Helical" evidence="1">
    <location>
        <begin position="316"/>
        <end position="339"/>
    </location>
</feature>
<comment type="function">
    <text evidence="1">Catalyzes the sodium-dependent transport of glutamate.</text>
</comment>
<dbReference type="PANTHER" id="PTHR36178">
    <property type="entry name" value="SLR0625 PROTEIN"/>
    <property type="match status" value="1"/>
</dbReference>
<feature type="transmembrane region" description="Helical" evidence="1">
    <location>
        <begin position="45"/>
        <end position="64"/>
    </location>
</feature>
<reference evidence="3 4" key="1">
    <citation type="submission" date="2021-06" db="EMBL/GenBank/DDBJ databases">
        <authorList>
            <person name="Sun Q."/>
            <person name="Li D."/>
        </authorList>
    </citation>
    <scope>NUCLEOTIDE SEQUENCE [LARGE SCALE GENOMIC DNA]</scope>
    <source>
        <strain evidence="3 4">MSJ-11</strain>
    </source>
</reference>
<proteinExistence type="inferred from homology"/>
<comment type="caution">
    <text evidence="1">Lacks conserved residue(s) required for the propagation of feature annotation.</text>
</comment>
<organism evidence="3 4">
    <name type="scientific">Clostridium mobile</name>
    <dbReference type="NCBI Taxonomy" id="2841512"/>
    <lineage>
        <taxon>Bacteria</taxon>
        <taxon>Bacillati</taxon>
        <taxon>Bacillota</taxon>
        <taxon>Clostridia</taxon>
        <taxon>Eubacteriales</taxon>
        <taxon>Clostridiaceae</taxon>
        <taxon>Clostridium</taxon>
    </lineage>
</organism>
<keyword evidence="1" id="KW-0472">Membrane</keyword>
<keyword evidence="1" id="KW-0029">Amino-acid transport</keyword>
<accession>A0ABS6EL92</accession>
<dbReference type="Pfam" id="PF03616">
    <property type="entry name" value="Glt_symporter"/>
    <property type="match status" value="1"/>
</dbReference>
<comment type="similarity">
    <text evidence="1">Belongs to the glutamate:Na(+) symporter (ESS) (TC 2.A.27) family.</text>
</comment>
<feature type="transmembrane region" description="Helical" evidence="1">
    <location>
        <begin position="227"/>
        <end position="249"/>
    </location>
</feature>
<dbReference type="InterPro" id="IPR004445">
    <property type="entry name" value="GltS"/>
</dbReference>
<protein>
    <recommendedName>
        <fullName evidence="1 2">Sodium/glutamate symporter</fullName>
    </recommendedName>
</protein>
<keyword evidence="1" id="KW-1003">Cell membrane</keyword>
<name>A0ABS6EL92_9CLOT</name>
<evidence type="ECO:0000313" key="3">
    <source>
        <dbReference type="EMBL" id="MBU5485441.1"/>
    </source>
</evidence>
<keyword evidence="4" id="KW-1185">Reference proteome</keyword>
<feature type="transmembrane region" description="Helical" evidence="1">
    <location>
        <begin position="76"/>
        <end position="97"/>
    </location>
</feature>